<dbReference type="InterPro" id="IPR003591">
    <property type="entry name" value="Leu-rich_rpt_typical-subtyp"/>
</dbReference>
<dbReference type="PROSITE" id="PS50021">
    <property type="entry name" value="CH"/>
    <property type="match status" value="1"/>
</dbReference>
<dbReference type="InterPro" id="IPR001715">
    <property type="entry name" value="CH_dom"/>
</dbReference>
<feature type="compositionally biased region" description="Low complexity" evidence="3">
    <location>
        <begin position="486"/>
        <end position="495"/>
    </location>
</feature>
<dbReference type="InterPro" id="IPR036872">
    <property type="entry name" value="CH_dom_sf"/>
</dbReference>
<dbReference type="InterPro" id="IPR050216">
    <property type="entry name" value="LRR_domain-containing"/>
</dbReference>
<dbReference type="CDD" id="cd21273">
    <property type="entry name" value="CH_LRCH4"/>
    <property type="match status" value="1"/>
</dbReference>
<evidence type="ECO:0000256" key="1">
    <source>
        <dbReference type="ARBA" id="ARBA00022614"/>
    </source>
</evidence>
<dbReference type="InterPro" id="IPR032675">
    <property type="entry name" value="LRR_dom_sf"/>
</dbReference>
<protein>
    <submittedName>
        <fullName evidence="6">Leucine-rich repeat and calponin homology domain-containing protein 4</fullName>
    </submittedName>
</protein>
<evidence type="ECO:0000256" key="2">
    <source>
        <dbReference type="ARBA" id="ARBA00022737"/>
    </source>
</evidence>
<dbReference type="PROSITE" id="PS51450">
    <property type="entry name" value="LRR"/>
    <property type="match status" value="1"/>
</dbReference>
<evidence type="ECO:0000313" key="6">
    <source>
        <dbReference type="EMBL" id="GAB1290340.1"/>
    </source>
</evidence>
<feature type="compositionally biased region" description="Basic and acidic residues" evidence="3">
    <location>
        <begin position="360"/>
        <end position="393"/>
    </location>
</feature>
<keyword evidence="7" id="KW-1185">Reference proteome</keyword>
<feature type="transmembrane region" description="Helical" evidence="4">
    <location>
        <begin position="630"/>
        <end position="649"/>
    </location>
</feature>
<dbReference type="PANTHER" id="PTHR48051:SF64">
    <property type="entry name" value="LEUCINE RICH REPEATS AND CALPONIN HOMOLOGY DOMAIN CONTAINING 4"/>
    <property type="match status" value="1"/>
</dbReference>
<feature type="domain" description="Calponin-homology (CH)" evidence="5">
    <location>
        <begin position="506"/>
        <end position="622"/>
    </location>
</feature>
<reference evidence="6 7" key="1">
    <citation type="submission" date="2024-08" db="EMBL/GenBank/DDBJ databases">
        <title>The draft genome of Apodemus speciosus.</title>
        <authorList>
            <person name="Nabeshima K."/>
            <person name="Suzuki S."/>
            <person name="Onuma M."/>
        </authorList>
    </citation>
    <scope>NUCLEOTIDE SEQUENCE [LARGE SCALE GENOMIC DNA]</scope>
    <source>
        <strain evidence="6">IB14-021</strain>
    </source>
</reference>
<dbReference type="EMBL" id="BAAFST010000005">
    <property type="protein sequence ID" value="GAB1290340.1"/>
    <property type="molecule type" value="Genomic_DNA"/>
</dbReference>
<keyword evidence="4" id="KW-0812">Transmembrane</keyword>
<accession>A0ABQ0ETP9</accession>
<dbReference type="SUPFAM" id="SSF52058">
    <property type="entry name" value="L domain-like"/>
    <property type="match status" value="1"/>
</dbReference>
<feature type="compositionally biased region" description="Pro residues" evidence="3">
    <location>
        <begin position="496"/>
        <end position="505"/>
    </location>
</feature>
<dbReference type="SMART" id="SM00033">
    <property type="entry name" value="CH"/>
    <property type="match status" value="1"/>
</dbReference>
<dbReference type="Pfam" id="PF13855">
    <property type="entry name" value="LRR_8"/>
    <property type="match status" value="2"/>
</dbReference>
<dbReference type="Pfam" id="PF00307">
    <property type="entry name" value="CH"/>
    <property type="match status" value="1"/>
</dbReference>
<dbReference type="InterPro" id="IPR001611">
    <property type="entry name" value="Leu-rich_rpt"/>
</dbReference>
<comment type="caution">
    <text evidence="6">The sequence shown here is derived from an EMBL/GenBank/DDBJ whole genome shotgun (WGS) entry which is preliminary data.</text>
</comment>
<name>A0ABQ0ETP9_APOSI</name>
<feature type="compositionally biased region" description="Low complexity" evidence="3">
    <location>
        <begin position="414"/>
        <end position="428"/>
    </location>
</feature>
<organism evidence="6 7">
    <name type="scientific">Apodemus speciosus</name>
    <name type="common">Large Japanese field mouse</name>
    <dbReference type="NCBI Taxonomy" id="105296"/>
    <lineage>
        <taxon>Eukaryota</taxon>
        <taxon>Metazoa</taxon>
        <taxon>Chordata</taxon>
        <taxon>Craniata</taxon>
        <taxon>Vertebrata</taxon>
        <taxon>Euteleostomi</taxon>
        <taxon>Mammalia</taxon>
        <taxon>Eutheria</taxon>
        <taxon>Euarchontoglires</taxon>
        <taxon>Glires</taxon>
        <taxon>Rodentia</taxon>
        <taxon>Myomorpha</taxon>
        <taxon>Muroidea</taxon>
        <taxon>Muridae</taxon>
        <taxon>Murinae</taxon>
        <taxon>Apodemus</taxon>
    </lineage>
</organism>
<keyword evidence="4" id="KW-1133">Transmembrane helix</keyword>
<dbReference type="Gene3D" id="3.80.10.10">
    <property type="entry name" value="Ribonuclease Inhibitor"/>
    <property type="match status" value="1"/>
</dbReference>
<keyword evidence="4" id="KW-0472">Membrane</keyword>
<feature type="compositionally biased region" description="Acidic residues" evidence="3">
    <location>
        <begin position="321"/>
        <end position="330"/>
    </location>
</feature>
<dbReference type="SUPFAM" id="SSF47576">
    <property type="entry name" value="Calponin-homology domain, CH-domain"/>
    <property type="match status" value="1"/>
</dbReference>
<evidence type="ECO:0000313" key="7">
    <source>
        <dbReference type="Proteomes" id="UP001623349"/>
    </source>
</evidence>
<feature type="region of interest" description="Disordered" evidence="3">
    <location>
        <begin position="1"/>
        <end position="35"/>
    </location>
</feature>
<gene>
    <name evidence="6" type="ORF">APTSU1_000557000</name>
</gene>
<feature type="compositionally biased region" description="Basic and acidic residues" evidence="3">
    <location>
        <begin position="305"/>
        <end position="320"/>
    </location>
</feature>
<keyword evidence="2" id="KW-0677">Repeat</keyword>
<dbReference type="SMART" id="SM00364">
    <property type="entry name" value="LRR_BAC"/>
    <property type="match status" value="4"/>
</dbReference>
<feature type="compositionally biased region" description="Low complexity" evidence="3">
    <location>
        <begin position="1"/>
        <end position="22"/>
    </location>
</feature>
<keyword evidence="1" id="KW-0433">Leucine-rich repeat</keyword>
<evidence type="ECO:0000256" key="4">
    <source>
        <dbReference type="SAM" id="Phobius"/>
    </source>
</evidence>
<dbReference type="Gene3D" id="1.10.418.10">
    <property type="entry name" value="Calponin-like domain"/>
    <property type="match status" value="1"/>
</dbReference>
<dbReference type="Proteomes" id="UP001623349">
    <property type="component" value="Unassembled WGS sequence"/>
</dbReference>
<sequence length="655" mass="70220">MAAAVAGPLAAGGEEAAASVSVPGSPGLPGSRSAERALEEAVATGTLNLSNRRLKHFPRGAARSYDLSDITQADLSRNRFPEVPEAACQLVSLEGLSLYHNCLRCLNPALGNLTALTYLNLSRNQLSSLPPYICQLPLRVLVISNNKLGALPPEVSALGSLRQLRKDVSSNELQSLPVELCSLRSLRDLNVRRNRLSTLPDGHLQVILLDSNPLQSPPAQICLKGKLHIFKYLTMEAGRRGAALGDLIPSRPPSFSPCPAEDLFPGRRYDGGLDSGFHSVDSGSKRWSGNESTDDFSELSFRISELAREPRGPRQPREDGSGDGDLEQIDFIDSHVPGEDEERSAAEEQLPSEVSLIAGDVEKPSSSRREEPAGEERRRPDTLQLWQERERRQQQQSGGWGSPRKDGVLRRGTRAAGAGASAPSTQATYNGPPKSSATQPAVSGGQGAPTPPPTSQDPLPVSGPVTAPVPRPLGSIQRPNSFLFRSSSQSGSSPSSPEPAVRPRPFPQEKELISQLRHVLESRLQRPLPEDLAEALANGVILCQLANQLRPRSVPFIHVPSPAVPKLSALKSRKNVESFLEACRKMGVPEAHLCSPSDLLRGNAQGLQTVLEAVAVVGGKAPLPGQPPSGLGGFLLFYVVSMLLLYVVYARLLGS</sequence>
<evidence type="ECO:0000259" key="5">
    <source>
        <dbReference type="PROSITE" id="PS50021"/>
    </source>
</evidence>
<dbReference type="PANTHER" id="PTHR48051">
    <property type="match status" value="1"/>
</dbReference>
<feature type="compositionally biased region" description="Basic and acidic residues" evidence="3">
    <location>
        <begin position="332"/>
        <end position="346"/>
    </location>
</feature>
<feature type="region of interest" description="Disordered" evidence="3">
    <location>
        <begin position="304"/>
        <end position="505"/>
    </location>
</feature>
<proteinExistence type="predicted"/>
<evidence type="ECO:0000256" key="3">
    <source>
        <dbReference type="SAM" id="MobiDB-lite"/>
    </source>
</evidence>
<dbReference type="SMART" id="SM00369">
    <property type="entry name" value="LRR_TYP"/>
    <property type="match status" value="4"/>
</dbReference>